<feature type="region of interest" description="Disordered" evidence="1">
    <location>
        <begin position="305"/>
        <end position="338"/>
    </location>
</feature>
<sequence>MHITDAIREAQKSGARLRLAADTAGISLRTLERWEKNPSDDRRKDNRFAVSNALSPDERRVIRDTVCLPEFTDLNPHQIVSILAEKGLYIGSESTYYRVMRQEGLRVHRGRSRAPERSRPDEYVASGPNQVWTWDISYLASEERGVHYYLYLIVDIWDRYIVGWSIHEQESGILAADLLQKACLMHKVSKKSLVVHQDNGTPMTSAEFLSCLASWGKPSYSRPGVSDDNPYSESLFKHLKYNHRYPVRFETMQAAIDWMERFQEYYNHSHRHSAIGYVTPAQRRTGESEAILAKRRLTYAVARAKHPERWSRHTRPWTQPEKVALNPRDKQKTGQDAA</sequence>
<keyword evidence="4" id="KW-1185">Reference proteome</keyword>
<proteinExistence type="predicted"/>
<protein>
    <submittedName>
        <fullName evidence="3">Integrase catalytic region</fullName>
    </submittedName>
</protein>
<gene>
    <name evidence="3" type="ORF">Lepil_1357</name>
</gene>
<reference evidence="3 4" key="1">
    <citation type="submission" date="2011-10" db="EMBL/GenBank/DDBJ databases">
        <title>The Improved High-Quality Draft genome of Leptonema illini DSM 21528.</title>
        <authorList>
            <consortium name="US DOE Joint Genome Institute (JGI-PGF)"/>
            <person name="Lucas S."/>
            <person name="Copeland A."/>
            <person name="Lapidus A."/>
            <person name="Glavina del Rio T."/>
            <person name="Dalin E."/>
            <person name="Tice H."/>
            <person name="Bruce D."/>
            <person name="Goodwin L."/>
            <person name="Pitluck S."/>
            <person name="Peters L."/>
            <person name="Mikhailova N."/>
            <person name="Held B."/>
            <person name="Kyrpides N."/>
            <person name="Mavromatis K."/>
            <person name="Ivanova N."/>
            <person name="Markowitz V."/>
            <person name="Cheng J.-F."/>
            <person name="Hugenholtz P."/>
            <person name="Woyke T."/>
            <person name="Wu D."/>
            <person name="Gronow S."/>
            <person name="Wellnitz S."/>
            <person name="Brambilla E.-M."/>
            <person name="Klenk H.-P."/>
            <person name="Eisen J.A."/>
        </authorList>
    </citation>
    <scope>NUCLEOTIDE SEQUENCE [LARGE SCALE GENOMIC DNA]</scope>
    <source>
        <strain evidence="3 4">DSM 21528</strain>
    </source>
</reference>
<dbReference type="PANTHER" id="PTHR46889:SF4">
    <property type="entry name" value="TRANSPOSASE INSO FOR INSERTION SEQUENCE ELEMENT IS911B-RELATED"/>
    <property type="match status" value="1"/>
</dbReference>
<dbReference type="PROSITE" id="PS50994">
    <property type="entry name" value="INTEGRASE"/>
    <property type="match status" value="1"/>
</dbReference>
<organism evidence="3 4">
    <name type="scientific">Leptonema illini DSM 21528</name>
    <dbReference type="NCBI Taxonomy" id="929563"/>
    <lineage>
        <taxon>Bacteria</taxon>
        <taxon>Pseudomonadati</taxon>
        <taxon>Spirochaetota</taxon>
        <taxon>Spirochaetia</taxon>
        <taxon>Leptospirales</taxon>
        <taxon>Leptospiraceae</taxon>
        <taxon>Leptonema</taxon>
    </lineage>
</organism>
<dbReference type="Pfam" id="PF00665">
    <property type="entry name" value="rve"/>
    <property type="match status" value="1"/>
</dbReference>
<accession>H2CJA7</accession>
<dbReference type="InterPro" id="IPR048020">
    <property type="entry name" value="Transpos_IS3"/>
</dbReference>
<dbReference type="SUPFAM" id="SSF53098">
    <property type="entry name" value="Ribonuclease H-like"/>
    <property type="match status" value="1"/>
</dbReference>
<evidence type="ECO:0000313" key="4">
    <source>
        <dbReference type="Proteomes" id="UP000005737"/>
    </source>
</evidence>
<dbReference type="RefSeq" id="WP_002771215.1">
    <property type="nucleotide sequence ID" value="NZ_JH597773.1"/>
</dbReference>
<dbReference type="GO" id="GO:0003676">
    <property type="term" value="F:nucleic acid binding"/>
    <property type="evidence" value="ECO:0007669"/>
    <property type="project" value="InterPro"/>
</dbReference>
<dbReference type="InterPro" id="IPR050900">
    <property type="entry name" value="Transposase_IS3/IS150/IS904"/>
</dbReference>
<dbReference type="EMBL" id="JH597773">
    <property type="protein sequence ID" value="EHQ06047.1"/>
    <property type="molecule type" value="Genomic_DNA"/>
</dbReference>
<evidence type="ECO:0000313" key="3">
    <source>
        <dbReference type="EMBL" id="EHQ06047.1"/>
    </source>
</evidence>
<dbReference type="AlphaFoldDB" id="H2CJA7"/>
<dbReference type="InterPro" id="IPR012337">
    <property type="entry name" value="RNaseH-like_sf"/>
</dbReference>
<evidence type="ECO:0000259" key="2">
    <source>
        <dbReference type="PROSITE" id="PS50994"/>
    </source>
</evidence>
<evidence type="ECO:0000256" key="1">
    <source>
        <dbReference type="SAM" id="MobiDB-lite"/>
    </source>
</evidence>
<dbReference type="InterPro" id="IPR001584">
    <property type="entry name" value="Integrase_cat-core"/>
</dbReference>
<feature type="compositionally biased region" description="Basic and acidic residues" evidence="1">
    <location>
        <begin position="327"/>
        <end position="338"/>
    </location>
</feature>
<name>H2CJA7_9LEPT</name>
<feature type="domain" description="Integrase catalytic" evidence="2">
    <location>
        <begin position="124"/>
        <end position="288"/>
    </location>
</feature>
<dbReference type="Gene3D" id="3.30.420.10">
    <property type="entry name" value="Ribonuclease H-like superfamily/Ribonuclease H"/>
    <property type="match status" value="1"/>
</dbReference>
<dbReference type="GO" id="GO:0015074">
    <property type="term" value="P:DNA integration"/>
    <property type="evidence" value="ECO:0007669"/>
    <property type="project" value="InterPro"/>
</dbReference>
<dbReference type="Proteomes" id="UP000005737">
    <property type="component" value="Unassembled WGS sequence"/>
</dbReference>
<dbReference type="HOGENOM" id="CLU_043663_1_0_12"/>
<dbReference type="NCBIfam" id="NF033516">
    <property type="entry name" value="transpos_IS3"/>
    <property type="match status" value="1"/>
</dbReference>
<dbReference type="PANTHER" id="PTHR46889">
    <property type="entry name" value="TRANSPOSASE INSF FOR INSERTION SEQUENCE IS3B-RELATED"/>
    <property type="match status" value="1"/>
</dbReference>
<dbReference type="InterPro" id="IPR036397">
    <property type="entry name" value="RNaseH_sf"/>
</dbReference>